<organism evidence="2 3">
    <name type="scientific">Nostoc punctiforme NIES-2108</name>
    <dbReference type="NCBI Taxonomy" id="1356359"/>
    <lineage>
        <taxon>Bacteria</taxon>
        <taxon>Bacillati</taxon>
        <taxon>Cyanobacteriota</taxon>
        <taxon>Cyanophyceae</taxon>
        <taxon>Nostocales</taxon>
        <taxon>Nostocaceae</taxon>
        <taxon>Nostoc</taxon>
    </lineage>
</organism>
<evidence type="ECO:0000313" key="3">
    <source>
        <dbReference type="Proteomes" id="UP000252085"/>
    </source>
</evidence>
<keyword evidence="1" id="KW-1133">Transmembrane helix</keyword>
<feature type="transmembrane region" description="Helical" evidence="1">
    <location>
        <begin position="60"/>
        <end position="83"/>
    </location>
</feature>
<gene>
    <name evidence="2" type="ORF">A6769_04005</name>
</gene>
<keyword evidence="1" id="KW-0812">Transmembrane</keyword>
<feature type="transmembrane region" description="Helical" evidence="1">
    <location>
        <begin position="89"/>
        <end position="109"/>
    </location>
</feature>
<feature type="transmembrane region" description="Helical" evidence="1">
    <location>
        <begin position="20"/>
        <end position="40"/>
    </location>
</feature>
<feature type="transmembrane region" description="Helical" evidence="1">
    <location>
        <begin position="116"/>
        <end position="140"/>
    </location>
</feature>
<reference evidence="2 3" key="1">
    <citation type="submission" date="2016-04" db="EMBL/GenBank/DDBJ databases">
        <authorList>
            <person name="Evans L.H."/>
            <person name="Alamgir A."/>
            <person name="Owens N."/>
            <person name="Weber N.D."/>
            <person name="Virtaneva K."/>
            <person name="Barbian K."/>
            <person name="Babar A."/>
            <person name="Rosenke K."/>
        </authorList>
    </citation>
    <scope>NUCLEOTIDE SEQUENCE [LARGE SCALE GENOMIC DNA]</scope>
    <source>
        <strain evidence="2">NIES-2108</strain>
    </source>
</reference>
<dbReference type="AlphaFoldDB" id="A0A367RX23"/>
<comment type="caution">
    <text evidence="2">The sequence shown here is derived from an EMBL/GenBank/DDBJ whole genome shotgun (WGS) entry which is preliminary data.</text>
</comment>
<feature type="transmembrane region" description="Helical" evidence="1">
    <location>
        <begin position="160"/>
        <end position="188"/>
    </location>
</feature>
<accession>A0A367RX23</accession>
<dbReference type="Proteomes" id="UP000252085">
    <property type="component" value="Unassembled WGS sequence"/>
</dbReference>
<keyword evidence="1" id="KW-0472">Membrane</keyword>
<evidence type="ECO:0000256" key="1">
    <source>
        <dbReference type="SAM" id="Phobius"/>
    </source>
</evidence>
<sequence>MDKKFKMQKSYNYLNSKTSATAITSLIFLVSLPFLILLALPSIIFRDDFVGVWLDNPGDFPFSFSMALFVALCCSTATILTFSDKRDDFSFSAIIIAALIGCILNLIILPINTNSILIFFYLLTAFLFLSPIILIITLTIDSILTKANSPRNPFKVTSKLIYTDIFIIINLLCSFLLILPIGCIYICCQIKNQTKHRSQYLLKNILPLLIVILIPYCIACTTKLTPGLIIPIEYRNYLGFREYNSYYKQAITQLNECKQLKNHIGHIQTQGFAEGRHYQQTDFSAGGEAGRFVLELVGDRGSALVNGCYGDCLGQPEELAVRVYTKSAVKNLTFSQICP</sequence>
<protein>
    <submittedName>
        <fullName evidence="2">Uncharacterized protein</fullName>
    </submittedName>
</protein>
<name>A0A367RX23_NOSPU</name>
<evidence type="ECO:0000313" key="2">
    <source>
        <dbReference type="EMBL" id="RCJ40529.1"/>
    </source>
</evidence>
<proteinExistence type="predicted"/>
<dbReference type="EMBL" id="LXQE01000075">
    <property type="protein sequence ID" value="RCJ40529.1"/>
    <property type="molecule type" value="Genomic_DNA"/>
</dbReference>